<name>L9X2L4_9EURY</name>
<proteinExistence type="predicted"/>
<dbReference type="STRING" id="1227499.C493_10768"/>
<dbReference type="Proteomes" id="UP000011602">
    <property type="component" value="Unassembled WGS sequence"/>
</dbReference>
<dbReference type="OrthoDB" id="8690at2157"/>
<dbReference type="AlphaFoldDB" id="L9X2L4"/>
<gene>
    <name evidence="1" type="ORF">C493_10768</name>
</gene>
<dbReference type="RefSeq" id="WP_007259435.1">
    <property type="nucleotide sequence ID" value="NZ_AOHZ01000047.1"/>
</dbReference>
<sequence>MVYLYAEHVIDDYERWVRHHEANAETRAAHGSLGTQVFRTRDEQADRTTLLVIQEIDDDRLEEALDYFGSEEFRATLEDAGVIEVRDAGLLDRVHLQDA</sequence>
<evidence type="ECO:0000313" key="2">
    <source>
        <dbReference type="Proteomes" id="UP000011602"/>
    </source>
</evidence>
<reference evidence="1 2" key="1">
    <citation type="journal article" date="2014" name="PLoS Genet.">
        <title>Phylogenetically driven sequencing of extremely halophilic archaea reveals strategies for static and dynamic osmo-response.</title>
        <authorList>
            <person name="Becker E.A."/>
            <person name="Seitzer P.M."/>
            <person name="Tritt A."/>
            <person name="Larsen D."/>
            <person name="Krusor M."/>
            <person name="Yao A.I."/>
            <person name="Wu D."/>
            <person name="Madern D."/>
            <person name="Eisen J.A."/>
            <person name="Darling A.E."/>
            <person name="Facciotti M.T."/>
        </authorList>
    </citation>
    <scope>NUCLEOTIDE SEQUENCE [LARGE SCALE GENOMIC DNA]</scope>
    <source>
        <strain evidence="1 2">JCM 12255</strain>
    </source>
</reference>
<organism evidence="1 2">
    <name type="scientific">Natronolimnohabitans innermongolicus JCM 12255</name>
    <dbReference type="NCBI Taxonomy" id="1227499"/>
    <lineage>
        <taxon>Archaea</taxon>
        <taxon>Methanobacteriati</taxon>
        <taxon>Methanobacteriota</taxon>
        <taxon>Stenosarchaea group</taxon>
        <taxon>Halobacteria</taxon>
        <taxon>Halobacteriales</taxon>
        <taxon>Natrialbaceae</taxon>
        <taxon>Natronolimnohabitans</taxon>
    </lineage>
</organism>
<evidence type="ECO:0000313" key="1">
    <source>
        <dbReference type="EMBL" id="ELY55955.1"/>
    </source>
</evidence>
<protein>
    <submittedName>
        <fullName evidence="1">Cyclase</fullName>
    </submittedName>
</protein>
<accession>L9X2L4</accession>
<dbReference type="EMBL" id="AOHZ01000047">
    <property type="protein sequence ID" value="ELY55955.1"/>
    <property type="molecule type" value="Genomic_DNA"/>
</dbReference>
<keyword evidence="2" id="KW-1185">Reference proteome</keyword>
<dbReference type="eggNOG" id="ENOG502N5QF">
    <property type="taxonomic scope" value="Archaea"/>
</dbReference>
<comment type="caution">
    <text evidence="1">The sequence shown here is derived from an EMBL/GenBank/DDBJ whole genome shotgun (WGS) entry which is preliminary data.</text>
</comment>